<feature type="compositionally biased region" description="Polar residues" evidence="1">
    <location>
        <begin position="177"/>
        <end position="191"/>
    </location>
</feature>
<protein>
    <submittedName>
        <fullName evidence="2">Stigma-specific STIG1 family protein</fullName>
    </submittedName>
</protein>
<organism evidence="2 3">
    <name type="scientific">Tanacetum coccineum</name>
    <dbReference type="NCBI Taxonomy" id="301880"/>
    <lineage>
        <taxon>Eukaryota</taxon>
        <taxon>Viridiplantae</taxon>
        <taxon>Streptophyta</taxon>
        <taxon>Embryophyta</taxon>
        <taxon>Tracheophyta</taxon>
        <taxon>Spermatophyta</taxon>
        <taxon>Magnoliopsida</taxon>
        <taxon>eudicotyledons</taxon>
        <taxon>Gunneridae</taxon>
        <taxon>Pentapetalae</taxon>
        <taxon>asterids</taxon>
        <taxon>campanulids</taxon>
        <taxon>Asterales</taxon>
        <taxon>Asteraceae</taxon>
        <taxon>Asteroideae</taxon>
        <taxon>Anthemideae</taxon>
        <taxon>Anthemidinae</taxon>
        <taxon>Tanacetum</taxon>
    </lineage>
</organism>
<keyword evidence="3" id="KW-1185">Reference proteome</keyword>
<comment type="caution">
    <text evidence="2">The sequence shown here is derived from an EMBL/GenBank/DDBJ whole genome shotgun (WGS) entry which is preliminary data.</text>
</comment>
<sequence>MNTLNTLDQPPTVSASRPASVSFATLLQGDLSRKGLNFRTLTTQAGNEWNPYVNLMKEDVGNVPVWVKIHGVLVTASSEDGVSVIATKLGTPLMLNSYTSDMCACCKVFGHVPDECPRNTDSGVAKNLKKPSQAPIGVSVGPKVGFKPAKQVYRSVFKKTKTNTSGNKKKEVEPTKEVSNSNPFNVLNSIKNDVDLGTNGRTSNLASKKANSSGSSFWNVESSSTSTTPIVEKIDKIERLIINGKVTLVDDEDKRLENVDLLGNHDSEDEVDQLITKWQVFLALRKVGYGTNSLLEQWKET</sequence>
<evidence type="ECO:0000313" key="3">
    <source>
        <dbReference type="Proteomes" id="UP001151760"/>
    </source>
</evidence>
<gene>
    <name evidence="2" type="ORF">Tco_0624548</name>
</gene>
<evidence type="ECO:0000313" key="2">
    <source>
        <dbReference type="EMBL" id="GJS51186.1"/>
    </source>
</evidence>
<feature type="region of interest" description="Disordered" evidence="1">
    <location>
        <begin position="157"/>
        <end position="222"/>
    </location>
</feature>
<feature type="compositionally biased region" description="Polar residues" evidence="1">
    <location>
        <begin position="199"/>
        <end position="222"/>
    </location>
</feature>
<proteinExistence type="predicted"/>
<evidence type="ECO:0000256" key="1">
    <source>
        <dbReference type="SAM" id="MobiDB-lite"/>
    </source>
</evidence>
<dbReference type="EMBL" id="BQNB010008567">
    <property type="protein sequence ID" value="GJS51186.1"/>
    <property type="molecule type" value="Genomic_DNA"/>
</dbReference>
<reference evidence="2" key="2">
    <citation type="submission" date="2022-01" db="EMBL/GenBank/DDBJ databases">
        <authorList>
            <person name="Yamashiro T."/>
            <person name="Shiraishi A."/>
            <person name="Satake H."/>
            <person name="Nakayama K."/>
        </authorList>
    </citation>
    <scope>NUCLEOTIDE SEQUENCE</scope>
</reference>
<name>A0ABQ4WE91_9ASTR</name>
<accession>A0ABQ4WE91</accession>
<dbReference type="Proteomes" id="UP001151760">
    <property type="component" value="Unassembled WGS sequence"/>
</dbReference>
<reference evidence="2" key="1">
    <citation type="journal article" date="2022" name="Int. J. Mol. Sci.">
        <title>Draft Genome of Tanacetum Coccineum: Genomic Comparison of Closely Related Tanacetum-Family Plants.</title>
        <authorList>
            <person name="Yamashiro T."/>
            <person name="Shiraishi A."/>
            <person name="Nakayama K."/>
            <person name="Satake H."/>
        </authorList>
    </citation>
    <scope>NUCLEOTIDE SEQUENCE</scope>
</reference>